<name>A0A8J5V6K4_9HYME</name>
<evidence type="ECO:0000256" key="2">
    <source>
        <dbReference type="ARBA" id="ARBA00022475"/>
    </source>
</evidence>
<evidence type="ECO:0008006" key="11">
    <source>
        <dbReference type="Google" id="ProtNLM"/>
    </source>
</evidence>
<dbReference type="GO" id="GO:0030424">
    <property type="term" value="C:axon"/>
    <property type="evidence" value="ECO:0007669"/>
    <property type="project" value="TreeGrafter"/>
</dbReference>
<feature type="transmembrane region" description="Helical" evidence="8">
    <location>
        <begin position="159"/>
        <end position="182"/>
    </location>
</feature>
<dbReference type="GO" id="GO:0030425">
    <property type="term" value="C:dendrite"/>
    <property type="evidence" value="ECO:0007669"/>
    <property type="project" value="TreeGrafter"/>
</dbReference>
<keyword evidence="10" id="KW-1185">Reference proteome</keyword>
<feature type="transmembrane region" description="Helical" evidence="8">
    <location>
        <begin position="50"/>
        <end position="66"/>
    </location>
</feature>
<evidence type="ECO:0000256" key="7">
    <source>
        <dbReference type="ARBA" id="ARBA00023224"/>
    </source>
</evidence>
<evidence type="ECO:0000256" key="5">
    <source>
        <dbReference type="ARBA" id="ARBA00023136"/>
    </source>
</evidence>
<dbReference type="GO" id="GO:0008049">
    <property type="term" value="P:male courtship behavior"/>
    <property type="evidence" value="ECO:0007669"/>
    <property type="project" value="TreeGrafter"/>
</dbReference>
<feature type="non-terminal residue" evidence="9">
    <location>
        <position position="286"/>
    </location>
</feature>
<comment type="caution">
    <text evidence="9">The sequence shown here is derived from an EMBL/GenBank/DDBJ whole genome shotgun (WGS) entry which is preliminary data.</text>
</comment>
<keyword evidence="6" id="KW-0675">Receptor</keyword>
<evidence type="ECO:0000313" key="10">
    <source>
        <dbReference type="Proteomes" id="UP000729913"/>
    </source>
</evidence>
<keyword evidence="3 8" id="KW-0812">Transmembrane</keyword>
<evidence type="ECO:0000313" key="9">
    <source>
        <dbReference type="EMBL" id="KAG8034458.1"/>
    </source>
</evidence>
<dbReference type="Pfam" id="PF08395">
    <property type="entry name" value="7tm_7"/>
    <property type="match status" value="1"/>
</dbReference>
<dbReference type="PANTHER" id="PTHR21143:SF133">
    <property type="entry name" value="GUSTATORY AND PHEROMONE RECEPTOR 32A-RELATED"/>
    <property type="match status" value="1"/>
</dbReference>
<keyword evidence="2" id="KW-1003">Cell membrane</keyword>
<reference evidence="9" key="1">
    <citation type="submission" date="2020-03" db="EMBL/GenBank/DDBJ databases">
        <authorList>
            <person name="Chebbi M.A."/>
            <person name="Drezen J.M."/>
        </authorList>
    </citation>
    <scope>NUCLEOTIDE SEQUENCE</scope>
    <source>
        <tissue evidence="9">Whole body</tissue>
    </source>
</reference>
<gene>
    <name evidence="9" type="ORF">G9C98_007534</name>
</gene>
<evidence type="ECO:0000256" key="4">
    <source>
        <dbReference type="ARBA" id="ARBA00022989"/>
    </source>
</evidence>
<organism evidence="9 10">
    <name type="scientific">Cotesia typhae</name>
    <dbReference type="NCBI Taxonomy" id="2053667"/>
    <lineage>
        <taxon>Eukaryota</taxon>
        <taxon>Metazoa</taxon>
        <taxon>Ecdysozoa</taxon>
        <taxon>Arthropoda</taxon>
        <taxon>Hexapoda</taxon>
        <taxon>Insecta</taxon>
        <taxon>Pterygota</taxon>
        <taxon>Neoptera</taxon>
        <taxon>Endopterygota</taxon>
        <taxon>Hymenoptera</taxon>
        <taxon>Apocrita</taxon>
        <taxon>Ichneumonoidea</taxon>
        <taxon>Braconidae</taxon>
        <taxon>Microgastrinae</taxon>
        <taxon>Cotesia</taxon>
    </lineage>
</organism>
<evidence type="ECO:0000256" key="6">
    <source>
        <dbReference type="ARBA" id="ARBA00023170"/>
    </source>
</evidence>
<keyword evidence="4 8" id="KW-1133">Transmembrane helix</keyword>
<dbReference type="GO" id="GO:0005886">
    <property type="term" value="C:plasma membrane"/>
    <property type="evidence" value="ECO:0007669"/>
    <property type="project" value="UniProtKB-SubCell"/>
</dbReference>
<dbReference type="Proteomes" id="UP000729913">
    <property type="component" value="Unassembled WGS sequence"/>
</dbReference>
<dbReference type="GO" id="GO:0007635">
    <property type="term" value="P:chemosensory behavior"/>
    <property type="evidence" value="ECO:0007669"/>
    <property type="project" value="TreeGrafter"/>
</dbReference>
<feature type="transmembrane region" description="Helical" evidence="8">
    <location>
        <begin position="188"/>
        <end position="208"/>
    </location>
</feature>
<evidence type="ECO:0000256" key="3">
    <source>
        <dbReference type="ARBA" id="ARBA00022692"/>
    </source>
</evidence>
<keyword evidence="7" id="KW-0807">Transducer</keyword>
<dbReference type="PANTHER" id="PTHR21143">
    <property type="entry name" value="INVERTEBRATE GUSTATORY RECEPTOR"/>
    <property type="match status" value="1"/>
</dbReference>
<dbReference type="GO" id="GO:0007165">
    <property type="term" value="P:signal transduction"/>
    <property type="evidence" value="ECO:0007669"/>
    <property type="project" value="UniProtKB-KW"/>
</dbReference>
<dbReference type="EMBL" id="JAAOIC020000067">
    <property type="protein sequence ID" value="KAG8034458.1"/>
    <property type="molecule type" value="Genomic_DNA"/>
</dbReference>
<feature type="transmembrane region" description="Helical" evidence="8">
    <location>
        <begin position="260"/>
        <end position="283"/>
    </location>
</feature>
<comment type="subcellular location">
    <subcellularLocation>
        <location evidence="1">Cell membrane</location>
        <topology evidence="1">Multi-pass membrane protein</topology>
    </subcellularLocation>
</comment>
<keyword evidence="5 8" id="KW-0472">Membrane</keyword>
<dbReference type="AlphaFoldDB" id="A0A8J5V6K4"/>
<dbReference type="GO" id="GO:0043025">
    <property type="term" value="C:neuronal cell body"/>
    <property type="evidence" value="ECO:0007669"/>
    <property type="project" value="TreeGrafter"/>
</dbReference>
<evidence type="ECO:0000256" key="1">
    <source>
        <dbReference type="ARBA" id="ARBA00004651"/>
    </source>
</evidence>
<accession>A0A8J5V6K4</accession>
<dbReference type="GO" id="GO:0050909">
    <property type="term" value="P:sensory perception of taste"/>
    <property type="evidence" value="ECO:0007669"/>
    <property type="project" value="InterPro"/>
</dbReference>
<protein>
    <recommendedName>
        <fullName evidence="11">Gustatory receptor</fullName>
    </recommendedName>
</protein>
<feature type="transmembrane region" description="Helical" evidence="8">
    <location>
        <begin position="78"/>
        <end position="105"/>
    </location>
</feature>
<evidence type="ECO:0000256" key="8">
    <source>
        <dbReference type="SAM" id="Phobius"/>
    </source>
</evidence>
<dbReference type="OrthoDB" id="6366728at2759"/>
<sequence length="286" mass="33287">TVGNYFVTLMDFIVCISTRKEIGWIWNKIEDFDQAMRDLGYVRNEKKTRLVVWFIIGFNIIIWGIVNNLGMAAFNETFFYNMTYLIVYVGAAVAITKFSGLVLILGQRFKELNEITKSHAYKSRWIHADPIIDDKLVDCLHSELTAVGIKLNNIYKFSLIIWLGNLSFHSISSSYFVINWVMEGKVQVNFINCLLGWFVAIFSQLFFLNYSCHYTSSEANCMSYIMLGWKRWLYTHDSKMEVETSVHLVNRQLHFSADGFFNINLPLFHSITAVLATYLFILLQFD</sequence>
<reference evidence="9" key="2">
    <citation type="submission" date="2021-04" db="EMBL/GenBank/DDBJ databases">
        <title>Genome-wide patterns of bracovirus chromosomal integration into multiple host tissues during parasitism.</title>
        <authorList>
            <person name="Chebbi M.A.C."/>
        </authorList>
    </citation>
    <scope>NUCLEOTIDE SEQUENCE</scope>
    <source>
        <tissue evidence="9">Whole body</tissue>
    </source>
</reference>
<proteinExistence type="predicted"/>
<dbReference type="InterPro" id="IPR013604">
    <property type="entry name" value="7TM_chemorcpt"/>
</dbReference>